<feature type="region of interest" description="Disordered" evidence="1">
    <location>
        <begin position="266"/>
        <end position="291"/>
    </location>
</feature>
<sequence length="291" mass="30443">MTDEGYGNNACLSEHGTNAETITCVKIKVVCFDGNESALSSFPHLPPLVPRGLPDASTQPTGYQLKCYQAFAPAPVAVRPPQFFPHIVTSSDSDAAGSPFRTSQVSATPPAPSLALCSLPARSAPFARCPCVLHAALVFCTPPVCSARRPCVLHGACALCMLPAVCTSACSPMCACRPALCISVTLPTWSPGVCPLHTVPGRRTSFLPLLDVAPAPCTAPSVCTVSVTSPRGPPAFWPPHVPSKRCPRAAYLYDITINTASKSAPTSMTTSVFRTPRAGARPPPVRPPARA</sequence>
<gene>
    <name evidence="2" type="ORF">GGX14DRAFT_608345</name>
</gene>
<dbReference type="Proteomes" id="UP001219525">
    <property type="component" value="Unassembled WGS sequence"/>
</dbReference>
<reference evidence="2" key="1">
    <citation type="submission" date="2023-03" db="EMBL/GenBank/DDBJ databases">
        <title>Massive genome expansion in bonnet fungi (Mycena s.s.) driven by repeated elements and novel gene families across ecological guilds.</title>
        <authorList>
            <consortium name="Lawrence Berkeley National Laboratory"/>
            <person name="Harder C.B."/>
            <person name="Miyauchi S."/>
            <person name="Viragh M."/>
            <person name="Kuo A."/>
            <person name="Thoen E."/>
            <person name="Andreopoulos B."/>
            <person name="Lu D."/>
            <person name="Skrede I."/>
            <person name="Drula E."/>
            <person name="Henrissat B."/>
            <person name="Morin E."/>
            <person name="Kohler A."/>
            <person name="Barry K."/>
            <person name="LaButti K."/>
            <person name="Morin E."/>
            <person name="Salamov A."/>
            <person name="Lipzen A."/>
            <person name="Mereny Z."/>
            <person name="Hegedus B."/>
            <person name="Baldrian P."/>
            <person name="Stursova M."/>
            <person name="Weitz H."/>
            <person name="Taylor A."/>
            <person name="Grigoriev I.V."/>
            <person name="Nagy L.G."/>
            <person name="Martin F."/>
            <person name="Kauserud H."/>
        </authorList>
    </citation>
    <scope>NUCLEOTIDE SEQUENCE</scope>
    <source>
        <strain evidence="2">9144</strain>
    </source>
</reference>
<dbReference type="AlphaFoldDB" id="A0AAD6YDJ4"/>
<protein>
    <submittedName>
        <fullName evidence="2">Uncharacterized protein</fullName>
    </submittedName>
</protein>
<name>A0AAD6YDJ4_9AGAR</name>
<comment type="caution">
    <text evidence="2">The sequence shown here is derived from an EMBL/GenBank/DDBJ whole genome shotgun (WGS) entry which is preliminary data.</text>
</comment>
<evidence type="ECO:0000313" key="3">
    <source>
        <dbReference type="Proteomes" id="UP001219525"/>
    </source>
</evidence>
<keyword evidence="3" id="KW-1185">Reference proteome</keyword>
<evidence type="ECO:0000313" key="2">
    <source>
        <dbReference type="EMBL" id="KAJ7215442.1"/>
    </source>
</evidence>
<organism evidence="2 3">
    <name type="scientific">Mycena pura</name>
    <dbReference type="NCBI Taxonomy" id="153505"/>
    <lineage>
        <taxon>Eukaryota</taxon>
        <taxon>Fungi</taxon>
        <taxon>Dikarya</taxon>
        <taxon>Basidiomycota</taxon>
        <taxon>Agaricomycotina</taxon>
        <taxon>Agaricomycetes</taxon>
        <taxon>Agaricomycetidae</taxon>
        <taxon>Agaricales</taxon>
        <taxon>Marasmiineae</taxon>
        <taxon>Mycenaceae</taxon>
        <taxon>Mycena</taxon>
    </lineage>
</organism>
<accession>A0AAD6YDJ4</accession>
<proteinExistence type="predicted"/>
<evidence type="ECO:0000256" key="1">
    <source>
        <dbReference type="SAM" id="MobiDB-lite"/>
    </source>
</evidence>
<dbReference type="EMBL" id="JARJCW010000017">
    <property type="protein sequence ID" value="KAJ7215442.1"/>
    <property type="molecule type" value="Genomic_DNA"/>
</dbReference>
<feature type="compositionally biased region" description="Pro residues" evidence="1">
    <location>
        <begin position="281"/>
        <end position="291"/>
    </location>
</feature>